<feature type="compositionally biased region" description="Basic residues" evidence="1">
    <location>
        <begin position="21"/>
        <end position="30"/>
    </location>
</feature>
<evidence type="ECO:0000313" key="3">
    <source>
        <dbReference type="Proteomes" id="UP000827986"/>
    </source>
</evidence>
<accession>A0A9D4B740</accession>
<keyword evidence="3" id="KW-1185">Reference proteome</keyword>
<dbReference type="EMBL" id="JAHDVG010000466">
    <property type="protein sequence ID" value="KAH1183136.1"/>
    <property type="molecule type" value="Genomic_DNA"/>
</dbReference>
<reference evidence="2" key="1">
    <citation type="submission" date="2021-09" db="EMBL/GenBank/DDBJ databases">
        <title>The genome of Mauremys mutica provides insights into the evolution of semi-aquatic lifestyle.</title>
        <authorList>
            <person name="Gong S."/>
            <person name="Gao Y."/>
        </authorList>
    </citation>
    <scope>NUCLEOTIDE SEQUENCE</scope>
    <source>
        <strain evidence="2">MM-2020</strain>
        <tissue evidence="2">Muscle</tissue>
    </source>
</reference>
<comment type="caution">
    <text evidence="2">The sequence shown here is derived from an EMBL/GenBank/DDBJ whole genome shotgun (WGS) entry which is preliminary data.</text>
</comment>
<dbReference type="Proteomes" id="UP000827986">
    <property type="component" value="Unassembled WGS sequence"/>
</dbReference>
<organism evidence="2 3">
    <name type="scientific">Mauremys mutica</name>
    <name type="common">yellowpond turtle</name>
    <dbReference type="NCBI Taxonomy" id="74926"/>
    <lineage>
        <taxon>Eukaryota</taxon>
        <taxon>Metazoa</taxon>
        <taxon>Chordata</taxon>
        <taxon>Craniata</taxon>
        <taxon>Vertebrata</taxon>
        <taxon>Euteleostomi</taxon>
        <taxon>Archelosauria</taxon>
        <taxon>Testudinata</taxon>
        <taxon>Testudines</taxon>
        <taxon>Cryptodira</taxon>
        <taxon>Durocryptodira</taxon>
        <taxon>Testudinoidea</taxon>
        <taxon>Geoemydidae</taxon>
        <taxon>Geoemydinae</taxon>
        <taxon>Mauremys</taxon>
    </lineage>
</organism>
<evidence type="ECO:0000256" key="1">
    <source>
        <dbReference type="SAM" id="MobiDB-lite"/>
    </source>
</evidence>
<sequence>MRRVLHTRLPPKPARGEKRTRCCGRRHPALVHRDPFMGPPRRRQAETGEEEEEGAEEDVITGYDYDDPLPKEVIVSLPENMRIISQYSYNKISWYSGEDSPIDSESDLSERFKKQYCFMFFRTLQAVKGRFNLINKVSLPLANGIEQCDTCCGLGEQVDD</sequence>
<feature type="compositionally biased region" description="Acidic residues" evidence="1">
    <location>
        <begin position="47"/>
        <end position="65"/>
    </location>
</feature>
<feature type="region of interest" description="Disordered" evidence="1">
    <location>
        <begin position="1"/>
        <end position="65"/>
    </location>
</feature>
<proteinExistence type="predicted"/>
<name>A0A9D4B740_9SAUR</name>
<dbReference type="AlphaFoldDB" id="A0A9D4B740"/>
<evidence type="ECO:0000313" key="2">
    <source>
        <dbReference type="EMBL" id="KAH1183136.1"/>
    </source>
</evidence>
<protein>
    <submittedName>
        <fullName evidence="2">Uncharacterized protein</fullName>
    </submittedName>
</protein>
<gene>
    <name evidence="2" type="ORF">KIL84_004628</name>
</gene>